<dbReference type="EMBL" id="CADCVM010000515">
    <property type="protein sequence ID" value="CAA9535182.1"/>
    <property type="molecule type" value="Genomic_DNA"/>
</dbReference>
<protein>
    <submittedName>
        <fullName evidence="1">Uncharacterized protein</fullName>
    </submittedName>
</protein>
<proteinExistence type="predicted"/>
<evidence type="ECO:0000313" key="1">
    <source>
        <dbReference type="EMBL" id="CAA9535182.1"/>
    </source>
</evidence>
<feature type="non-terminal residue" evidence="1">
    <location>
        <position position="44"/>
    </location>
</feature>
<dbReference type="AlphaFoldDB" id="A0A6J4TXS5"/>
<name>A0A6J4TXS5_9ACTN</name>
<organism evidence="1">
    <name type="scientific">uncultured Rubrobacteraceae bacterium</name>
    <dbReference type="NCBI Taxonomy" id="349277"/>
    <lineage>
        <taxon>Bacteria</taxon>
        <taxon>Bacillati</taxon>
        <taxon>Actinomycetota</taxon>
        <taxon>Rubrobacteria</taxon>
        <taxon>Rubrobacterales</taxon>
        <taxon>Rubrobacteraceae</taxon>
        <taxon>environmental samples</taxon>
    </lineage>
</organism>
<gene>
    <name evidence="1" type="ORF">AVDCRST_MAG05-4801</name>
</gene>
<accession>A0A6J4TXS5</accession>
<sequence>VSTPGPKSSGMLQRRRGGTLDLRACRAVPTHVGRRLALACNVPV</sequence>
<reference evidence="1" key="1">
    <citation type="submission" date="2020-02" db="EMBL/GenBank/DDBJ databases">
        <authorList>
            <person name="Meier V. D."/>
        </authorList>
    </citation>
    <scope>NUCLEOTIDE SEQUENCE</scope>
    <source>
        <strain evidence="1">AVDCRST_MAG05</strain>
    </source>
</reference>
<feature type="non-terminal residue" evidence="1">
    <location>
        <position position="1"/>
    </location>
</feature>